<keyword evidence="10" id="KW-1185">Reference proteome</keyword>
<evidence type="ECO:0000256" key="4">
    <source>
        <dbReference type="ARBA" id="ARBA00037935"/>
    </source>
</evidence>
<feature type="region of interest" description="Disordered" evidence="6">
    <location>
        <begin position="1"/>
        <end position="87"/>
    </location>
</feature>
<dbReference type="GO" id="GO:0031267">
    <property type="term" value="F:small GTPase binding"/>
    <property type="evidence" value="ECO:0007669"/>
    <property type="project" value="InterPro"/>
</dbReference>
<dbReference type="Pfam" id="PF06371">
    <property type="entry name" value="Drf_GBD"/>
    <property type="match status" value="1"/>
</dbReference>
<dbReference type="PROSITE" id="PS51444">
    <property type="entry name" value="FH2"/>
    <property type="match status" value="1"/>
</dbReference>
<comment type="similarity">
    <text evidence="4">Belongs to the formin homology family. BNI1 subfamily.</text>
</comment>
<dbReference type="OrthoDB" id="1104827at2759"/>
<feature type="region of interest" description="Disordered" evidence="6">
    <location>
        <begin position="1592"/>
        <end position="1707"/>
    </location>
</feature>
<dbReference type="Pfam" id="PF02181">
    <property type="entry name" value="FH2"/>
    <property type="match status" value="1"/>
</dbReference>
<dbReference type="GO" id="GO:0000142">
    <property type="term" value="C:cellular bud neck contractile ring"/>
    <property type="evidence" value="ECO:0007669"/>
    <property type="project" value="UniProtKB-ARBA"/>
</dbReference>
<dbReference type="InterPro" id="IPR051661">
    <property type="entry name" value="Actin_filament_regulator"/>
</dbReference>
<evidence type="ECO:0000259" key="7">
    <source>
        <dbReference type="PROSITE" id="PS51232"/>
    </source>
</evidence>
<feature type="compositionally biased region" description="Basic and acidic residues" evidence="6">
    <location>
        <begin position="1621"/>
        <end position="1661"/>
    </location>
</feature>
<reference evidence="10" key="1">
    <citation type="submission" date="2016-05" db="EMBL/GenBank/DDBJ databases">
        <title>Comparative genomics of biotechnologically important yeasts.</title>
        <authorList>
            <consortium name="DOE Joint Genome Institute"/>
            <person name="Riley R."/>
            <person name="Haridas S."/>
            <person name="Wolfe K.H."/>
            <person name="Lopes M.R."/>
            <person name="Hittinger C.T."/>
            <person name="Goker M."/>
            <person name="Salamov A."/>
            <person name="Wisecaver J."/>
            <person name="Long T.M."/>
            <person name="Aerts A.L."/>
            <person name="Barry K."/>
            <person name="Choi C."/>
            <person name="Clum A."/>
            <person name="Coughlan A.Y."/>
            <person name="Deshpande S."/>
            <person name="Douglass A.P."/>
            <person name="Hanson S.J."/>
            <person name="Klenk H.-P."/>
            <person name="Labutti K."/>
            <person name="Lapidus A."/>
            <person name="Lindquist E."/>
            <person name="Lipzen A."/>
            <person name="Meier-Kolthoff J.P."/>
            <person name="Ohm R.A."/>
            <person name="Otillar R.P."/>
            <person name="Pangilinan J."/>
            <person name="Peng Y."/>
            <person name="Rokas A."/>
            <person name="Rosa C.A."/>
            <person name="Scheuner C."/>
            <person name="Sibirny A.A."/>
            <person name="Slot J.C."/>
            <person name="Stielow J.B."/>
            <person name="Sun H."/>
            <person name="Kurtzman C.P."/>
            <person name="Blackwell M."/>
            <person name="Grigoriev I.V."/>
            <person name="Jeffries T.W."/>
        </authorList>
    </citation>
    <scope>NUCLEOTIDE SEQUENCE [LARGE SCALE GENOMIC DNA]</scope>
    <source>
        <strain evidence="10">NRRL Y-2460</strain>
    </source>
</reference>
<dbReference type="Gene3D" id="1.20.58.2220">
    <property type="entry name" value="Formin, FH2 domain"/>
    <property type="match status" value="1"/>
</dbReference>
<keyword evidence="3 5" id="KW-0175">Coiled coil</keyword>
<dbReference type="STRING" id="669874.A0A1E4TVV5"/>
<dbReference type="Gene3D" id="1.10.238.150">
    <property type="entry name" value="Formin, FH3 diaphanous domain"/>
    <property type="match status" value="1"/>
</dbReference>
<accession>A0A1E4TVV5</accession>
<dbReference type="SMART" id="SM01140">
    <property type="entry name" value="Drf_GBD"/>
    <property type="match status" value="1"/>
</dbReference>
<evidence type="ECO:0000256" key="3">
    <source>
        <dbReference type="ARBA" id="ARBA00023054"/>
    </source>
</evidence>
<evidence type="ECO:0000256" key="1">
    <source>
        <dbReference type="ARBA" id="ARBA00004266"/>
    </source>
</evidence>
<feature type="coiled-coil region" evidence="5">
    <location>
        <begin position="712"/>
        <end position="761"/>
    </location>
</feature>
<feature type="compositionally biased region" description="Basic and acidic residues" evidence="6">
    <location>
        <begin position="1592"/>
        <end position="1607"/>
    </location>
</feature>
<dbReference type="InterPro" id="IPR042201">
    <property type="entry name" value="FH2_Formin_sf"/>
</dbReference>
<proteinExistence type="inferred from homology"/>
<feature type="compositionally biased region" description="Pro residues" evidence="6">
    <location>
        <begin position="1092"/>
        <end position="1101"/>
    </location>
</feature>
<dbReference type="EMBL" id="KV454013">
    <property type="protein sequence ID" value="ODV95895.1"/>
    <property type="molecule type" value="Genomic_DNA"/>
</dbReference>
<feature type="compositionally biased region" description="Polar residues" evidence="6">
    <location>
        <begin position="803"/>
        <end position="822"/>
    </location>
</feature>
<dbReference type="InterPro" id="IPR014768">
    <property type="entry name" value="GBD/FH3_dom"/>
</dbReference>
<dbReference type="GO" id="GO:0051017">
    <property type="term" value="P:actin filament bundle assembly"/>
    <property type="evidence" value="ECO:0007669"/>
    <property type="project" value="TreeGrafter"/>
</dbReference>
<dbReference type="PANTHER" id="PTHR47102:SF2">
    <property type="entry name" value="PROTEIN BNI1"/>
    <property type="match status" value="1"/>
</dbReference>
<sequence length="1748" mass="195756">MSENNSVDSLKEAAIDASIDLESTSTERSSKSKIFKNIKRVFRSSDSGNAEDMTRSRNASGAFSSNGGGPGSAAGGAAACDSTSNADDSDQKIITFTEEDDLGNDSDLSDMNINNKILLNPKKRSVSAQRAAQMAPHIHLGQNEDTEDDLGRVVSIGLDLAGKGLSSDDLKNPFSSVGIQSHKYGNNAQDSVISFYSEGTITDSETSNSYSRKPSLTRSASMIFGKKSPKPISPVIPSPTFKSLEDNNTWSKLKKSRNITPPMPSISKVNSLFEQFLVKRKYTMEARLRMNELDPAKKWEILYKSNGSNTDDSTSSNKNEYMKRGLNIPSPVVKLKENSPKWFVSKLITNELSLKQFQSLSKYLKKNMEFVKNFILLQGTIALCITLQNINKRSIKSNEQLDKEFIIVTCLKDIINYKEGADSVFELPRCIHGLVLSLVSPRLSTRIQVSEILMLLTYWRVPLGRKTILEGLALVQDRLGDFNKFEPWLRIVDESLNGKGIMGNLISNGDYSKIGYKLETTLKDYSLVTLFLVNALLESFEDYTERLQIRESFNQSGILSIFNKMKLLKCGLINEQIEKYEDFSNEDFDDVIHSKDNGIEPKEVVTFKDLEELINDVFLERLKNYQDHAEILRHLHAIVNNLSLVLSSKDLDVSPTDNAIKYFKVIDAILTHIVKESSRVGENPSTVLNMTLQRLMDKLTTEEIARKAIVESQNLSRTLKNLLVENDELKATIELGSDGMINRLQREIKLLADKSHTQEKQLLLYQTKFRNLLDEREIDKVKFERASSERASSERVSSKSYSGGTNDSSSTQTQDPIKGINNQNFMASNASHFDIFSGLFAKSDSTENNVVSVNDNDLGISTNFTTTHNTQLNEAKDVEQMEAWWGSNSHEKYANITSIHPKLPPKSVGASNESEVEGNCNVSAQHENKPLCKVGIAKNNDLILKEDYNQTDETPIYTEEAGIYSGLSQSDAKEECLGETSTEMHSKSRVFMSQVSDSSTRDLKEKSVAVSPTAIVPPLSVQSPLQANVLPIQKANKAASIPPPPPLPPSLIHPPKSNVTESHSTLTASTSSPSHAEKETNNSTTPVKVHSSPPPPPPLPPSFCSNKPISPPSHPTPLPTASPNIKNSAAPPPPPLPPSLLKSDSNNDASIPQFPSISPAPSSPAKNVSVPEKQDAEAFDLTSESPLTIKQLPRPKTKLKQIHWDKIENSRIDHTFWKDLNDNSIASNLEKLGILNEVETFFAAKQSVSKFKIESKADTSKKKVSFLSRDLNQQFGINLHILGNMSEEELVLKVLHCDEKIMQNINILEFFNKDELTDFSATLRKNFAPYSTNFKDPNSKPMKDPRDLGRADRIFLELCFNLNGYWKARSRSLLFIKTYEKGYYDLVHKLDVIDEGIKSIRQSDSFKDVLDIIRTIGNFMNDDSKKALGFKLGTLQRLKFMKDDKNSMTFLHYIEKIIRNWFPEYGEFVDDLSIVGIVSKLSIDQLEADSLDFDKQVNNCKMSLEKGNLSDSANFHPEDKILEIISKPLERAVTKNFLLQQHLKSTTNGVHDLLEYFGESCKERSSFFGILANFIDDFKKAHLENIQKEEEERAYQKRKKMVEESKNRQKKNGIVRIPKSNKSDDYDPSKTSEENKENSELDEGKDNSELSISDDKDRPSEGHNYGPHDGNSSVIDDLLERLKASGKQSGTTLTPSSSSTTSSKLKRRSALSAYYQMQQQLKENLDNDLGDEDVEIRAQRMLKDLSNY</sequence>
<dbReference type="GO" id="GO:0003779">
    <property type="term" value="F:actin binding"/>
    <property type="evidence" value="ECO:0007669"/>
    <property type="project" value="InterPro"/>
</dbReference>
<evidence type="ECO:0008006" key="11">
    <source>
        <dbReference type="Google" id="ProtNLM"/>
    </source>
</evidence>
<feature type="region of interest" description="Disordered" evidence="6">
    <location>
        <begin position="1037"/>
        <end position="1172"/>
    </location>
</feature>
<evidence type="ECO:0000256" key="5">
    <source>
        <dbReference type="SAM" id="Coils"/>
    </source>
</evidence>
<dbReference type="SUPFAM" id="SSF101447">
    <property type="entry name" value="Formin homology 2 domain (FH2 domain)"/>
    <property type="match status" value="1"/>
</dbReference>
<feature type="compositionally biased region" description="Low complexity" evidence="6">
    <location>
        <begin position="1139"/>
        <end position="1165"/>
    </location>
</feature>
<protein>
    <recommendedName>
        <fullName evidence="11">Cytokinesis protein sepA</fullName>
    </recommendedName>
</protein>
<dbReference type="InterPro" id="IPR010472">
    <property type="entry name" value="FH3_dom"/>
</dbReference>
<dbReference type="InterPro" id="IPR016024">
    <property type="entry name" value="ARM-type_fold"/>
</dbReference>
<evidence type="ECO:0000313" key="9">
    <source>
        <dbReference type="EMBL" id="ODV95895.1"/>
    </source>
</evidence>
<dbReference type="Gene3D" id="1.25.10.10">
    <property type="entry name" value="Leucine-rich Repeat Variant"/>
    <property type="match status" value="1"/>
</dbReference>
<feature type="domain" description="FH2" evidence="8">
    <location>
        <begin position="1189"/>
        <end position="1604"/>
    </location>
</feature>
<evidence type="ECO:0000256" key="6">
    <source>
        <dbReference type="SAM" id="MobiDB-lite"/>
    </source>
</evidence>
<dbReference type="Proteomes" id="UP000094236">
    <property type="component" value="Unassembled WGS sequence"/>
</dbReference>
<dbReference type="GO" id="GO:0000920">
    <property type="term" value="P:septum digestion after cytokinesis"/>
    <property type="evidence" value="ECO:0007669"/>
    <property type="project" value="UniProtKB-ARBA"/>
</dbReference>
<dbReference type="GO" id="GO:1903475">
    <property type="term" value="P:mitotic actomyosin contractile ring assembly"/>
    <property type="evidence" value="ECO:0007669"/>
    <property type="project" value="TreeGrafter"/>
</dbReference>
<feature type="region of interest" description="Disordered" evidence="6">
    <location>
        <begin position="784"/>
        <end position="822"/>
    </location>
</feature>
<dbReference type="SUPFAM" id="SSF48371">
    <property type="entry name" value="ARM repeat"/>
    <property type="match status" value="1"/>
</dbReference>
<dbReference type="SMART" id="SM01139">
    <property type="entry name" value="Drf_FH3"/>
    <property type="match status" value="1"/>
</dbReference>
<feature type="compositionally biased region" description="Basic and acidic residues" evidence="6">
    <location>
        <begin position="784"/>
        <end position="797"/>
    </location>
</feature>
<dbReference type="FunFam" id="1.20.58.2220:FF:000006">
    <property type="entry name" value="Cytokinesis protein sepA"/>
    <property type="match status" value="1"/>
</dbReference>
<feature type="compositionally biased region" description="Basic residues" evidence="6">
    <location>
        <begin position="31"/>
        <end position="42"/>
    </location>
</feature>
<feature type="compositionally biased region" description="Low complexity" evidence="6">
    <location>
        <begin position="1689"/>
        <end position="1703"/>
    </location>
</feature>
<dbReference type="GO" id="GO:0051016">
    <property type="term" value="P:barbed-end actin filament capping"/>
    <property type="evidence" value="ECO:0007669"/>
    <property type="project" value="TreeGrafter"/>
</dbReference>
<dbReference type="GO" id="GO:0030428">
    <property type="term" value="C:cell septum"/>
    <property type="evidence" value="ECO:0007669"/>
    <property type="project" value="UniProtKB-SubCell"/>
</dbReference>
<dbReference type="InterPro" id="IPR015425">
    <property type="entry name" value="FH2_Formin"/>
</dbReference>
<feature type="region of interest" description="Disordered" evidence="6">
    <location>
        <begin position="979"/>
        <end position="1004"/>
    </location>
</feature>
<dbReference type="SMART" id="SM00498">
    <property type="entry name" value="FH2"/>
    <property type="match status" value="1"/>
</dbReference>
<dbReference type="Gene3D" id="6.10.30.50">
    <property type="match status" value="1"/>
</dbReference>
<dbReference type="PANTHER" id="PTHR47102">
    <property type="entry name" value="PROTEIN BNI1"/>
    <property type="match status" value="1"/>
</dbReference>
<evidence type="ECO:0000259" key="8">
    <source>
        <dbReference type="PROSITE" id="PS51444"/>
    </source>
</evidence>
<dbReference type="GO" id="GO:0043332">
    <property type="term" value="C:mating projection tip"/>
    <property type="evidence" value="ECO:0007669"/>
    <property type="project" value="TreeGrafter"/>
</dbReference>
<gene>
    <name evidence="9" type="ORF">PACTADRAFT_49333</name>
</gene>
<dbReference type="PROSITE" id="PS51232">
    <property type="entry name" value="GBD_FH3"/>
    <property type="match status" value="1"/>
</dbReference>
<dbReference type="Pfam" id="PF06367">
    <property type="entry name" value="Drf_FH3"/>
    <property type="match status" value="1"/>
</dbReference>
<feature type="compositionally biased region" description="Pro residues" evidence="6">
    <location>
        <begin position="1041"/>
        <end position="1052"/>
    </location>
</feature>
<feature type="compositionally biased region" description="Pro residues" evidence="6">
    <location>
        <begin position="1109"/>
        <end position="1120"/>
    </location>
</feature>
<feature type="compositionally biased region" description="Polar residues" evidence="6">
    <location>
        <begin position="1057"/>
        <end position="1074"/>
    </location>
</feature>
<comment type="subcellular location">
    <subcellularLocation>
        <location evidence="1">Bud neck</location>
    </subcellularLocation>
    <subcellularLocation>
        <location evidence="2">Cell septum</location>
    </subcellularLocation>
</comment>
<feature type="domain" description="GBD/FH3" evidence="7">
    <location>
        <begin position="261"/>
        <end position="681"/>
    </location>
</feature>
<dbReference type="InterPro" id="IPR011989">
    <property type="entry name" value="ARM-like"/>
</dbReference>
<evidence type="ECO:0000256" key="2">
    <source>
        <dbReference type="ARBA" id="ARBA00004431"/>
    </source>
</evidence>
<organism evidence="9 10">
    <name type="scientific">Pachysolen tannophilus NRRL Y-2460</name>
    <dbReference type="NCBI Taxonomy" id="669874"/>
    <lineage>
        <taxon>Eukaryota</taxon>
        <taxon>Fungi</taxon>
        <taxon>Dikarya</taxon>
        <taxon>Ascomycota</taxon>
        <taxon>Saccharomycotina</taxon>
        <taxon>Pichiomycetes</taxon>
        <taxon>Pachysolenaceae</taxon>
        <taxon>Pachysolen</taxon>
    </lineage>
</organism>
<dbReference type="GO" id="GO:0001411">
    <property type="term" value="C:hyphal tip"/>
    <property type="evidence" value="ECO:0007669"/>
    <property type="project" value="UniProtKB-ARBA"/>
</dbReference>
<name>A0A1E4TVV5_PACTA</name>
<evidence type="ECO:0000313" key="10">
    <source>
        <dbReference type="Proteomes" id="UP000094236"/>
    </source>
</evidence>
<dbReference type="InterPro" id="IPR010473">
    <property type="entry name" value="GTPase-bd"/>
</dbReference>